<evidence type="ECO:0000256" key="1">
    <source>
        <dbReference type="SAM" id="MobiDB-lite"/>
    </source>
</evidence>
<reference evidence="3" key="1">
    <citation type="journal article" date="2019" name="Int. J. Syst. Evol. Microbiol.">
        <title>The Global Catalogue of Microorganisms (GCM) 10K type strain sequencing project: providing services to taxonomists for standard genome sequencing and annotation.</title>
        <authorList>
            <consortium name="The Broad Institute Genomics Platform"/>
            <consortium name="The Broad Institute Genome Sequencing Center for Infectious Disease"/>
            <person name="Wu L."/>
            <person name="Ma J."/>
        </authorList>
    </citation>
    <scope>NUCLEOTIDE SEQUENCE [LARGE SCALE GENOMIC DNA]</scope>
    <source>
        <strain evidence="3">JCM 17458</strain>
    </source>
</reference>
<keyword evidence="3" id="KW-1185">Reference proteome</keyword>
<sequence>MGFLSNFMKGKAANRALRTIQREASKPRNQQKAREMLARLRKR</sequence>
<gene>
    <name evidence="2" type="ORF">GCM10022261_08060</name>
</gene>
<feature type="compositionally biased region" description="Basic and acidic residues" evidence="1">
    <location>
        <begin position="20"/>
        <end position="43"/>
    </location>
</feature>
<dbReference type="Proteomes" id="UP001501586">
    <property type="component" value="Unassembled WGS sequence"/>
</dbReference>
<dbReference type="EMBL" id="BAABAZ010000004">
    <property type="protein sequence ID" value="GAA4283275.1"/>
    <property type="molecule type" value="Genomic_DNA"/>
</dbReference>
<evidence type="ECO:0000313" key="3">
    <source>
        <dbReference type="Proteomes" id="UP001501586"/>
    </source>
</evidence>
<organism evidence="2 3">
    <name type="scientific">Brevibacterium daeguense</name>
    <dbReference type="NCBI Taxonomy" id="909936"/>
    <lineage>
        <taxon>Bacteria</taxon>
        <taxon>Bacillati</taxon>
        <taxon>Actinomycetota</taxon>
        <taxon>Actinomycetes</taxon>
        <taxon>Micrococcales</taxon>
        <taxon>Brevibacteriaceae</taxon>
        <taxon>Brevibacterium</taxon>
    </lineage>
</organism>
<accession>A0ABP8EHD5</accession>
<comment type="caution">
    <text evidence="2">The sequence shown here is derived from an EMBL/GenBank/DDBJ whole genome shotgun (WGS) entry which is preliminary data.</text>
</comment>
<proteinExistence type="predicted"/>
<feature type="region of interest" description="Disordered" evidence="1">
    <location>
        <begin position="19"/>
        <end position="43"/>
    </location>
</feature>
<evidence type="ECO:0000313" key="2">
    <source>
        <dbReference type="EMBL" id="GAA4283275.1"/>
    </source>
</evidence>
<name>A0ABP8EHD5_9MICO</name>
<dbReference type="RefSeq" id="WP_272902442.1">
    <property type="nucleotide sequence ID" value="NZ_BAABAZ010000004.1"/>
</dbReference>
<protein>
    <submittedName>
        <fullName evidence="2">Uncharacterized protein</fullName>
    </submittedName>
</protein>